<dbReference type="RefSeq" id="WP_203929817.1">
    <property type="nucleotide sequence ID" value="NZ_BOPH01000069.1"/>
</dbReference>
<dbReference type="EMBL" id="BOPH01000069">
    <property type="protein sequence ID" value="GIJ69908.1"/>
    <property type="molecule type" value="Genomic_DNA"/>
</dbReference>
<accession>A0A8J3ZXD2</accession>
<keyword evidence="1" id="KW-0378">Hydrolase</keyword>
<feature type="domain" description="Mannosyl-glycoprotein endo-beta-N-acetylglucosamidase-like" evidence="3">
    <location>
        <begin position="125"/>
        <end position="283"/>
    </location>
</feature>
<name>A0A8J3ZXD2_9ACTN</name>
<reference evidence="4" key="1">
    <citation type="submission" date="2021-01" db="EMBL/GenBank/DDBJ databases">
        <title>Whole genome shotgun sequence of Virgisporangium ochraceum NBRC 16418.</title>
        <authorList>
            <person name="Komaki H."/>
            <person name="Tamura T."/>
        </authorList>
    </citation>
    <scope>NUCLEOTIDE SEQUENCE</scope>
    <source>
        <strain evidence="4">NBRC 16418</strain>
    </source>
</reference>
<keyword evidence="5" id="KW-1185">Reference proteome</keyword>
<evidence type="ECO:0000313" key="5">
    <source>
        <dbReference type="Proteomes" id="UP000635606"/>
    </source>
</evidence>
<dbReference type="InterPro" id="IPR002901">
    <property type="entry name" value="MGlyc_endo_b_GlcNAc-like_dom"/>
</dbReference>
<dbReference type="NCBIfam" id="NF038016">
    <property type="entry name" value="sporang_Gsm"/>
    <property type="match status" value="1"/>
</dbReference>
<comment type="caution">
    <text evidence="4">The sequence shown here is derived from an EMBL/GenBank/DDBJ whole genome shotgun (WGS) entry which is preliminary data.</text>
</comment>
<dbReference type="PANTHER" id="PTHR33308">
    <property type="entry name" value="PEPTIDOGLYCAN HYDROLASE FLGJ"/>
    <property type="match status" value="1"/>
</dbReference>
<feature type="chain" id="PRO_5035327784" description="Mannosyl-glycoprotein endo-beta-N-acetylglucosamidase-like domain-containing protein" evidence="2">
    <location>
        <begin position="33"/>
        <end position="285"/>
    </location>
</feature>
<dbReference type="PANTHER" id="PTHR33308:SF9">
    <property type="entry name" value="PEPTIDOGLYCAN HYDROLASE FLGJ"/>
    <property type="match status" value="1"/>
</dbReference>
<dbReference type="Pfam" id="PF01832">
    <property type="entry name" value="Glucosaminidase"/>
    <property type="match status" value="1"/>
</dbReference>
<evidence type="ECO:0000313" key="4">
    <source>
        <dbReference type="EMBL" id="GIJ69908.1"/>
    </source>
</evidence>
<organism evidence="4 5">
    <name type="scientific">Virgisporangium ochraceum</name>
    <dbReference type="NCBI Taxonomy" id="65505"/>
    <lineage>
        <taxon>Bacteria</taxon>
        <taxon>Bacillati</taxon>
        <taxon>Actinomycetota</taxon>
        <taxon>Actinomycetes</taxon>
        <taxon>Micromonosporales</taxon>
        <taxon>Micromonosporaceae</taxon>
        <taxon>Virgisporangium</taxon>
    </lineage>
</organism>
<dbReference type="Proteomes" id="UP000635606">
    <property type="component" value="Unassembled WGS sequence"/>
</dbReference>
<dbReference type="AlphaFoldDB" id="A0A8J3ZXD2"/>
<dbReference type="InterPro" id="IPR051056">
    <property type="entry name" value="Glycosyl_Hydrolase_73"/>
</dbReference>
<gene>
    <name evidence="4" type="ORF">Voc01_048250</name>
</gene>
<dbReference type="Gene3D" id="1.10.530.10">
    <property type="match status" value="1"/>
</dbReference>
<protein>
    <recommendedName>
        <fullName evidence="3">Mannosyl-glycoprotein endo-beta-N-acetylglucosamidase-like domain-containing protein</fullName>
    </recommendedName>
</protein>
<feature type="signal peptide" evidence="2">
    <location>
        <begin position="1"/>
        <end position="32"/>
    </location>
</feature>
<evidence type="ECO:0000259" key="3">
    <source>
        <dbReference type="SMART" id="SM00047"/>
    </source>
</evidence>
<sequence>MFRSARRLLLGPLLAVCASGAVLTFSAGAASADVTATIAGDAVLRSAASEWSERAGSVRDGARVSISCKVNGQYVRGSVRKTTQWDRLTNGKYLSHAHVDTTMKIPACPPTTPVAPSPAAPTGPLTTVSNAAFLAAAAGPAQASQREFNVPASVTLAQAILESGWGKSKLSMNDLNYFGMKCFGNPGAIAVSCHEYVTQECDKVTQTCFTTTATFRVYKSPTDSFRDHGKQLATLSRYAPAFTYSKFPNQFAAEIHKAGYATDLLYTDKLVAIMVKYNLYQYDLP</sequence>
<evidence type="ECO:0000256" key="1">
    <source>
        <dbReference type="ARBA" id="ARBA00022801"/>
    </source>
</evidence>
<dbReference type="Gene3D" id="4.10.80.30">
    <property type="entry name" value="DNA polymerase, domain 6"/>
    <property type="match status" value="1"/>
</dbReference>
<keyword evidence="2" id="KW-0732">Signal</keyword>
<dbReference type="PRINTS" id="PR01002">
    <property type="entry name" value="FLGFLGJ"/>
</dbReference>
<dbReference type="GO" id="GO:0004040">
    <property type="term" value="F:amidase activity"/>
    <property type="evidence" value="ECO:0007669"/>
    <property type="project" value="InterPro"/>
</dbReference>
<dbReference type="SMART" id="SM00047">
    <property type="entry name" value="LYZ2"/>
    <property type="match status" value="1"/>
</dbReference>
<proteinExistence type="predicted"/>
<evidence type="ECO:0000256" key="2">
    <source>
        <dbReference type="SAM" id="SignalP"/>
    </source>
</evidence>